<dbReference type="Proteomes" id="UP000031512">
    <property type="component" value="Unassembled WGS sequence"/>
</dbReference>
<keyword evidence="3" id="KW-0378">Hydrolase</keyword>
<organism evidence="3 4">
    <name type="scientific">Theileria equi strain WA</name>
    <dbReference type="NCBI Taxonomy" id="1537102"/>
    <lineage>
        <taxon>Eukaryota</taxon>
        <taxon>Sar</taxon>
        <taxon>Alveolata</taxon>
        <taxon>Apicomplexa</taxon>
        <taxon>Aconoidasida</taxon>
        <taxon>Piroplasmida</taxon>
        <taxon>Theileriidae</taxon>
        <taxon>Theileria</taxon>
    </lineage>
</organism>
<feature type="compositionally biased region" description="Low complexity" evidence="1">
    <location>
        <begin position="297"/>
        <end position="314"/>
    </location>
</feature>
<dbReference type="EC" id="3.4.21.72" evidence="3"/>
<dbReference type="Pfam" id="PF04385">
    <property type="entry name" value="FAINT"/>
    <property type="match status" value="1"/>
</dbReference>
<dbReference type="AlphaFoldDB" id="L1LA78"/>
<feature type="region of interest" description="Disordered" evidence="1">
    <location>
        <begin position="21"/>
        <end position="211"/>
    </location>
</feature>
<reference evidence="3 4" key="1">
    <citation type="journal article" date="2012" name="BMC Genomics">
        <title>Comparative genomic analysis and phylogenetic position of Theileria equi.</title>
        <authorList>
            <person name="Kappmeyer L.S."/>
            <person name="Thiagarajan M."/>
            <person name="Herndon D.R."/>
            <person name="Ramsay J.D."/>
            <person name="Caler E."/>
            <person name="Djikeng A."/>
            <person name="Gillespie J.J."/>
            <person name="Lau A.O."/>
            <person name="Roalson E.H."/>
            <person name="Silva J.C."/>
            <person name="Silva M.G."/>
            <person name="Suarez C.E."/>
            <person name="Ueti M.W."/>
            <person name="Nene V.M."/>
            <person name="Mealey R.H."/>
            <person name="Knowles D.P."/>
            <person name="Brayton K.A."/>
        </authorList>
    </citation>
    <scope>NUCLEOTIDE SEQUENCE [LARGE SCALE GENOMIC DNA]</scope>
    <source>
        <strain evidence="3 4">WA</strain>
    </source>
</reference>
<dbReference type="InterPro" id="IPR007480">
    <property type="entry name" value="DUF529"/>
</dbReference>
<feature type="compositionally biased region" description="Polar residues" evidence="1">
    <location>
        <begin position="62"/>
        <end position="72"/>
    </location>
</feature>
<feature type="compositionally biased region" description="Basic and acidic residues" evidence="1">
    <location>
        <begin position="199"/>
        <end position="211"/>
    </location>
</feature>
<keyword evidence="2" id="KW-0732">Signal</keyword>
<sequence>MKILVVLWTVSLVRLCSAGCCGKSKTTDNDNGAYGESKENLRNTHKPSGQSVASPQVKRGVEQSTNEATPQAPQNPPKDPTTSKESPVVQPAPQQTAKPGSVPEDKQEQKPAKNLQGSVKKEHAQQGQTQANAQPADKPVESPETAEDIQTDEAQGDQPTQSPTQSLQAPTAGRSSQSTPADESPKPTNPVTLNLTDPDESKLDVHTETKSEVTVKYHYPKDTSKDTTVMDGNKELWTGGANDRCLSCLIYKKGSMELLKIVVVESGSTVYKYFEKCDEEWKKIDKKDYDQKLTDMSKSVSSPNPSSHPSTQSK</sequence>
<dbReference type="VEuPathDB" id="PiroplasmaDB:BEWA_046090"/>
<feature type="chain" id="PRO_5003952286" evidence="2">
    <location>
        <begin position="19"/>
        <end position="314"/>
    </location>
</feature>
<dbReference type="EMBL" id="ACOU01000007">
    <property type="protein sequence ID" value="EKX72145.1"/>
    <property type="molecule type" value="Genomic_DNA"/>
</dbReference>
<evidence type="ECO:0000313" key="4">
    <source>
        <dbReference type="Proteomes" id="UP000031512"/>
    </source>
</evidence>
<evidence type="ECO:0000313" key="3">
    <source>
        <dbReference type="EMBL" id="EKX72145.1"/>
    </source>
</evidence>
<name>L1LA78_THEEQ</name>
<accession>L1LA78</accession>
<dbReference type="RefSeq" id="XP_004831597.1">
    <property type="nucleotide sequence ID" value="XM_004831540.1"/>
</dbReference>
<dbReference type="GO" id="GO:0016787">
    <property type="term" value="F:hydrolase activity"/>
    <property type="evidence" value="ECO:0007669"/>
    <property type="project" value="UniProtKB-KW"/>
</dbReference>
<dbReference type="GeneID" id="15804061"/>
<proteinExistence type="predicted"/>
<protein>
    <submittedName>
        <fullName evidence="3">Signal peptide containing protein</fullName>
        <ecNumber evidence="3">3.4.21.72</ecNumber>
    </submittedName>
</protein>
<evidence type="ECO:0000256" key="2">
    <source>
        <dbReference type="SAM" id="SignalP"/>
    </source>
</evidence>
<comment type="caution">
    <text evidence="3">The sequence shown here is derived from an EMBL/GenBank/DDBJ whole genome shotgun (WGS) entry which is preliminary data.</text>
</comment>
<feature type="compositionally biased region" description="Acidic residues" evidence="1">
    <location>
        <begin position="144"/>
        <end position="155"/>
    </location>
</feature>
<gene>
    <name evidence="3" type="ORF">BEWA_046090</name>
</gene>
<feature type="region of interest" description="Disordered" evidence="1">
    <location>
        <begin position="294"/>
        <end position="314"/>
    </location>
</feature>
<keyword evidence="4" id="KW-1185">Reference proteome</keyword>
<dbReference type="KEGG" id="beq:BEWA_046090"/>
<feature type="signal peptide" evidence="2">
    <location>
        <begin position="1"/>
        <end position="18"/>
    </location>
</feature>
<evidence type="ECO:0000256" key="1">
    <source>
        <dbReference type="SAM" id="MobiDB-lite"/>
    </source>
</evidence>
<feature type="compositionally biased region" description="Polar residues" evidence="1">
    <location>
        <begin position="157"/>
        <end position="181"/>
    </location>
</feature>